<dbReference type="InterPro" id="IPR000195">
    <property type="entry name" value="Rab-GAP-TBC_dom"/>
</dbReference>
<dbReference type="InterPro" id="IPR004182">
    <property type="entry name" value="GRAM"/>
</dbReference>
<dbReference type="Gene3D" id="1.10.472.80">
    <property type="entry name" value="Ypt/Rab-GAP domain of gyp1p, domain 3"/>
    <property type="match status" value="1"/>
</dbReference>
<dbReference type="Pfam" id="PF02893">
    <property type="entry name" value="GRAM"/>
    <property type="match status" value="2"/>
</dbReference>
<dbReference type="FunFam" id="1.10.472.80:FF:000049">
    <property type="entry name" value="Uncharacterized protein, isoform B"/>
    <property type="match status" value="1"/>
</dbReference>
<feature type="region of interest" description="Disordered" evidence="3">
    <location>
        <begin position="1100"/>
        <end position="1128"/>
    </location>
</feature>
<dbReference type="Gene3D" id="2.30.29.30">
    <property type="entry name" value="Pleckstrin-homology domain (PH domain)/Phosphotyrosine-binding domain (PTB)"/>
    <property type="match status" value="2"/>
</dbReference>
<dbReference type="SUPFAM" id="SSF47923">
    <property type="entry name" value="Ypt/Rab-GAP domain of gyp1p"/>
    <property type="match status" value="2"/>
</dbReference>
<dbReference type="Gene3D" id="1.10.238.10">
    <property type="entry name" value="EF-hand"/>
    <property type="match status" value="1"/>
</dbReference>
<reference evidence="6 7" key="1">
    <citation type="submission" date="2020-11" db="EMBL/GenBank/DDBJ databases">
        <authorList>
            <person name="Wallbank WR R."/>
            <person name="Pardo Diaz C."/>
            <person name="Kozak K."/>
            <person name="Martin S."/>
            <person name="Jiggins C."/>
            <person name="Moest M."/>
            <person name="Warren A I."/>
            <person name="Generalovic N T."/>
            <person name="Byers J.R.P. K."/>
            <person name="Montejo-Kovacevich G."/>
            <person name="Yen C E."/>
        </authorList>
    </citation>
    <scope>NUCLEOTIDE SEQUENCE [LARGE SCALE GENOMIC DNA]</scope>
</reference>
<feature type="domain" description="EF-hand" evidence="5">
    <location>
        <begin position="835"/>
        <end position="870"/>
    </location>
</feature>
<dbReference type="Gene3D" id="1.10.8.270">
    <property type="entry name" value="putative rabgap domain of human tbc1 domain family member 14 like domains"/>
    <property type="match status" value="1"/>
</dbReference>
<keyword evidence="7" id="KW-1185">Reference proteome</keyword>
<dbReference type="FunFam" id="1.10.8.270:FF:000002">
    <property type="entry name" value="TBC1 domain family member 9B"/>
    <property type="match status" value="1"/>
</dbReference>
<keyword evidence="1" id="KW-0343">GTPase activation</keyword>
<dbReference type="InterPro" id="IPR035969">
    <property type="entry name" value="Rab-GAP_TBC_sf"/>
</dbReference>
<evidence type="ECO:0000259" key="5">
    <source>
        <dbReference type="PROSITE" id="PS50222"/>
    </source>
</evidence>
<evidence type="ECO:0000256" key="2">
    <source>
        <dbReference type="ARBA" id="ARBA00022737"/>
    </source>
</evidence>
<dbReference type="EMBL" id="LR899010">
    <property type="protein sequence ID" value="CAD7082621.1"/>
    <property type="molecule type" value="Genomic_DNA"/>
</dbReference>
<accession>A0A7R8YRM2</accession>
<dbReference type="InterPro" id="IPR002048">
    <property type="entry name" value="EF_hand_dom"/>
</dbReference>
<evidence type="ECO:0008006" key="8">
    <source>
        <dbReference type="Google" id="ProtNLM"/>
    </source>
</evidence>
<evidence type="ECO:0000256" key="3">
    <source>
        <dbReference type="SAM" id="MobiDB-lite"/>
    </source>
</evidence>
<proteinExistence type="predicted"/>
<dbReference type="FunFam" id="2.30.29.30:FF:000013">
    <property type="entry name" value="Putative TBC1 domain family member 8B"/>
    <property type="match status" value="1"/>
</dbReference>
<keyword evidence="2" id="KW-0677">Repeat</keyword>
<dbReference type="Gene3D" id="1.10.10.750">
    <property type="entry name" value="Ypt/Rab-GAP domain of gyp1p, domain 1"/>
    <property type="match status" value="1"/>
</dbReference>
<dbReference type="FunCoup" id="A0A7R8YRM2">
    <property type="interactions" value="1219"/>
</dbReference>
<evidence type="ECO:0000256" key="1">
    <source>
        <dbReference type="ARBA" id="ARBA00022468"/>
    </source>
</evidence>
<dbReference type="SMART" id="SM00568">
    <property type="entry name" value="GRAM"/>
    <property type="match status" value="2"/>
</dbReference>
<dbReference type="OrthoDB" id="17687at2759"/>
<dbReference type="GO" id="GO:0005096">
    <property type="term" value="F:GTPase activator activity"/>
    <property type="evidence" value="ECO:0007669"/>
    <property type="project" value="UniProtKB-KW"/>
</dbReference>
<dbReference type="Pfam" id="PF00566">
    <property type="entry name" value="RabGAP-TBC"/>
    <property type="match status" value="1"/>
</dbReference>
<evidence type="ECO:0000313" key="7">
    <source>
        <dbReference type="Proteomes" id="UP000594454"/>
    </source>
</evidence>
<dbReference type="GO" id="GO:0005509">
    <property type="term" value="F:calcium ion binding"/>
    <property type="evidence" value="ECO:0007669"/>
    <property type="project" value="InterPro"/>
</dbReference>
<name>A0A7R8YRM2_HERIL</name>
<dbReference type="PROSITE" id="PS50086">
    <property type="entry name" value="TBC_RABGAP"/>
    <property type="match status" value="1"/>
</dbReference>
<gene>
    <name evidence="6" type="ORF">HERILL_LOCUS5640</name>
</gene>
<dbReference type="PANTHER" id="PTHR47666:SF1">
    <property type="entry name" value="PROTEIN VASCULAR ASSOCIATED DEATH 1, CHLOROPLASTIC"/>
    <property type="match status" value="1"/>
</dbReference>
<dbReference type="OMA" id="HMCFYAY"/>
<dbReference type="PROSITE" id="PS50222">
    <property type="entry name" value="EF_HAND_2"/>
    <property type="match status" value="1"/>
</dbReference>
<dbReference type="Proteomes" id="UP000594454">
    <property type="component" value="Chromosome 2"/>
</dbReference>
<organism evidence="6 7">
    <name type="scientific">Hermetia illucens</name>
    <name type="common">Black soldier fly</name>
    <dbReference type="NCBI Taxonomy" id="343691"/>
    <lineage>
        <taxon>Eukaryota</taxon>
        <taxon>Metazoa</taxon>
        <taxon>Ecdysozoa</taxon>
        <taxon>Arthropoda</taxon>
        <taxon>Hexapoda</taxon>
        <taxon>Insecta</taxon>
        <taxon>Pterygota</taxon>
        <taxon>Neoptera</taxon>
        <taxon>Endopterygota</taxon>
        <taxon>Diptera</taxon>
        <taxon>Brachycera</taxon>
        <taxon>Stratiomyomorpha</taxon>
        <taxon>Stratiomyidae</taxon>
        <taxon>Hermetiinae</taxon>
        <taxon>Hermetia</taxon>
    </lineage>
</organism>
<dbReference type="AlphaFoldDB" id="A0A7R8YRM2"/>
<feature type="domain" description="Rab-GAP TBC" evidence="4">
    <location>
        <begin position="465"/>
        <end position="652"/>
    </location>
</feature>
<protein>
    <recommendedName>
        <fullName evidence="8">TBC1 domain family member 9</fullName>
    </recommendedName>
</protein>
<dbReference type="InterPro" id="IPR011993">
    <property type="entry name" value="PH-like_dom_sf"/>
</dbReference>
<evidence type="ECO:0000259" key="4">
    <source>
        <dbReference type="PROSITE" id="PS50086"/>
    </source>
</evidence>
<dbReference type="SMART" id="SM00164">
    <property type="entry name" value="TBC"/>
    <property type="match status" value="1"/>
</dbReference>
<dbReference type="GO" id="GO:0003008">
    <property type="term" value="P:system process"/>
    <property type="evidence" value="ECO:0007669"/>
    <property type="project" value="UniProtKB-ARBA"/>
</dbReference>
<feature type="compositionally biased region" description="Low complexity" evidence="3">
    <location>
        <begin position="1118"/>
        <end position="1128"/>
    </location>
</feature>
<sequence length="1199" mass="137693">MWIQPKELLLPMAFWVNEITSKYFVLQRRLGHDQSRGFSSLLVGTIDSVANRKPPPFRILHTPSAEIYYEIANAITHEEIVKDWEWLKSNLFRVLNEMETEEEITNFTICKIQSLYEYTTNSKGNEETIDSSNLKIAAAKFRQEFHMPEDENLVNYYSCSYVKNKIPRQGCLYISMNYVCFYSFMLGTETKLAIRFSEIVEIKKSSTWIYIRTTNNNNYSFGLFPLYVSEAHRLINQLNKMALDEMMQNPESPKVEHELSGFQNQTRLTSKKPGLLRDLKARLKSEDYKIFFRLPANEILDGKIKADLWTPYAKRFSSGNIFLSPNFLCFRSDVKGLVNLVIPLRIIRSAEKKDDGPSRFENQIIVSTSESTFLFSKISERDFLLEKISSLLANIHVPVRSEREKYDMSWSIQAALMNTFKIELTDQMIEKQNIKLKKWEDHFREYGRGITMFRTTAIINLVIEGIPDALRQELWMLLSGAIHEKETNPGLYEDLVEKSASKHTSTHDEIERDLHRSLPEHPAFQHADGIGALRRVLQAYALRNQAVGYCQAMNIVSSAFLIFCDEEDAFWLLASLCENLLPDYYNDKIVGAQIDQGVLNELISEHLPNLHAHLEELGVIKMISLSWFLSIFLSVIPYESALYIIDCFFYDGAKVIFIIALKILEWNEDKLLACRDDGEAMQVFNEYLNGIYNNEYQLLKKTEIVKQSQSVQTLLHEAYSRFGENISTQKIEELRNKHRRLTVHQFDADNENSIVKNFKDNIYFEPEELRLLLVAIREEKKNIKKNQKTLGESPIQLSPHPENDGRMREKIEAYKVDFDTFRVLFCELTPWSRCHSVDLSEKLFRLTDKKCTGSLDLNQFVRVLGIVCSDKEVEKLKLLYILHLPPLLSRTELENPVKPEKEKEGPEVAVEAEDFFSDDPSESIEALPSPTDHNFIEGSRLSTDQRNDAANDTSNYSLNSQNARTSTFYVDLPELSAKDRFESIDTFSDISDLGAKPVNFETISNLSQISDLNVMKLENQPSSTSSFDTKSLSSLRFIFDQSESQQQIPDMKRANFHALWKSLTEIVGASDAEMEKAYTDLITIGETYANSDKEESLDSFTQLGIPGSSDEADNNGNTTLSPTTEPSSSIASSCFAAIETHRTSDASVSQDKWQIHINQFIPTVIAVKSISDCFGKHVSLKESIEKMQKNRRKCVPMKY</sequence>
<dbReference type="InParanoid" id="A0A7R8YRM2"/>
<evidence type="ECO:0000313" key="6">
    <source>
        <dbReference type="EMBL" id="CAD7082621.1"/>
    </source>
</evidence>
<dbReference type="PANTHER" id="PTHR47666">
    <property type="entry name" value="PROTEIN VASCULAR ASSOCIATED DEATH 1, CHLOROPLASTIC"/>
    <property type="match status" value="1"/>
</dbReference>